<sequence length="198" mass="19895">MDKRTVTVTGQGDVAVVPDSAVVRVAALARAGRLAEALGGATSAAGTIGAVARRHTSERRVATTGINVWPWHDDHGQQQGFEARHSLAIGCPDVAIAGVLLDALATEVGDALVVEGVSLEVSEPGAARDEAVAQAYADAHRQAGRLAELAGASLGEVLAIGEAVAGVPRPGATASLSAKIEPGETSISAGLTVTWALV</sequence>
<dbReference type="Pfam" id="PF04402">
    <property type="entry name" value="SIMPL"/>
    <property type="match status" value="1"/>
</dbReference>
<keyword evidence="2" id="KW-1185">Reference proteome</keyword>
<evidence type="ECO:0000313" key="2">
    <source>
        <dbReference type="Proteomes" id="UP000502035"/>
    </source>
</evidence>
<dbReference type="KEGG" id="npi:G7071_16840"/>
<dbReference type="EMBL" id="CP049866">
    <property type="protein sequence ID" value="QIK76847.1"/>
    <property type="molecule type" value="Genomic_DNA"/>
</dbReference>
<dbReference type="GO" id="GO:0006974">
    <property type="term" value="P:DNA damage response"/>
    <property type="evidence" value="ECO:0007669"/>
    <property type="project" value="TreeGrafter"/>
</dbReference>
<proteinExistence type="predicted"/>
<name>A0A6G7YJD9_9ACTN</name>
<dbReference type="RefSeq" id="WP_166320532.1">
    <property type="nucleotide sequence ID" value="NZ_CP049866.1"/>
</dbReference>
<reference evidence="1 2" key="1">
    <citation type="submission" date="2020-03" db="EMBL/GenBank/DDBJ databases">
        <title>Nocardioides sp. nov., isolated from fish.</title>
        <authorList>
            <person name="Hyun D.-W."/>
            <person name="Bae J.-W."/>
        </authorList>
    </citation>
    <scope>NUCLEOTIDE SEQUENCE [LARGE SCALE GENOMIC DNA]</scope>
    <source>
        <strain evidence="1 2">HDW12A</strain>
    </source>
</reference>
<dbReference type="PANTHER" id="PTHR34387">
    <property type="entry name" value="SLR1258 PROTEIN"/>
    <property type="match status" value="1"/>
</dbReference>
<dbReference type="InterPro" id="IPR007497">
    <property type="entry name" value="SIMPL/DUF541"/>
</dbReference>
<gene>
    <name evidence="1" type="ORF">G7071_16840</name>
</gene>
<accession>A0A6G7YJD9</accession>
<evidence type="ECO:0000313" key="1">
    <source>
        <dbReference type="EMBL" id="QIK76847.1"/>
    </source>
</evidence>
<dbReference type="Gene3D" id="3.30.110.170">
    <property type="entry name" value="Protein of unknown function (DUF541), domain 1"/>
    <property type="match status" value="1"/>
</dbReference>
<dbReference type="Gene3D" id="3.30.70.2970">
    <property type="entry name" value="Protein of unknown function (DUF541), domain 2"/>
    <property type="match status" value="1"/>
</dbReference>
<dbReference type="AlphaFoldDB" id="A0A6G7YJD9"/>
<dbReference type="Proteomes" id="UP000502035">
    <property type="component" value="Chromosome"/>
</dbReference>
<organism evidence="1 2">
    <name type="scientific">Nocardioides piscis</name>
    <dbReference type="NCBI Taxonomy" id="2714938"/>
    <lineage>
        <taxon>Bacteria</taxon>
        <taxon>Bacillati</taxon>
        <taxon>Actinomycetota</taxon>
        <taxon>Actinomycetes</taxon>
        <taxon>Propionibacteriales</taxon>
        <taxon>Nocardioidaceae</taxon>
        <taxon>Nocardioides</taxon>
    </lineage>
</organism>
<protein>
    <submittedName>
        <fullName evidence="1">SIMPL domain-containing protein</fullName>
    </submittedName>
</protein>
<dbReference type="InterPro" id="IPR052022">
    <property type="entry name" value="26kDa_periplasmic_antigen"/>
</dbReference>
<dbReference type="PANTHER" id="PTHR34387:SF2">
    <property type="entry name" value="SLR1258 PROTEIN"/>
    <property type="match status" value="1"/>
</dbReference>